<gene>
    <name evidence="1" type="ORF">AAFF_G00270830</name>
</gene>
<evidence type="ECO:0000313" key="1">
    <source>
        <dbReference type="EMBL" id="KAJ8373119.1"/>
    </source>
</evidence>
<dbReference type="Proteomes" id="UP001221898">
    <property type="component" value="Unassembled WGS sequence"/>
</dbReference>
<keyword evidence="2" id="KW-1185">Reference proteome</keyword>
<dbReference type="AlphaFoldDB" id="A0AAD7RAX2"/>
<reference evidence="1" key="1">
    <citation type="journal article" date="2023" name="Science">
        <title>Genome structures resolve the early diversification of teleost fishes.</title>
        <authorList>
            <person name="Parey E."/>
            <person name="Louis A."/>
            <person name="Montfort J."/>
            <person name="Bouchez O."/>
            <person name="Roques C."/>
            <person name="Iampietro C."/>
            <person name="Lluch J."/>
            <person name="Castinel A."/>
            <person name="Donnadieu C."/>
            <person name="Desvignes T."/>
            <person name="Floi Bucao C."/>
            <person name="Jouanno E."/>
            <person name="Wen M."/>
            <person name="Mejri S."/>
            <person name="Dirks R."/>
            <person name="Jansen H."/>
            <person name="Henkel C."/>
            <person name="Chen W.J."/>
            <person name="Zahm M."/>
            <person name="Cabau C."/>
            <person name="Klopp C."/>
            <person name="Thompson A.W."/>
            <person name="Robinson-Rechavi M."/>
            <person name="Braasch I."/>
            <person name="Lecointre G."/>
            <person name="Bobe J."/>
            <person name="Postlethwait J.H."/>
            <person name="Berthelot C."/>
            <person name="Roest Crollius H."/>
            <person name="Guiguen Y."/>
        </authorList>
    </citation>
    <scope>NUCLEOTIDE SEQUENCE</scope>
    <source>
        <strain evidence="1">NC1722</strain>
    </source>
</reference>
<sequence length="107" mass="11477">MSQVVSRSVKVLPPPPALWELRSPGPADKGGRLLLAQISRGGRAQRGVNDRPGSDPGFTCVTAAHSPLQMTVLVSALFYPRPTALARQSSQLPAFNDGYPDRIADRN</sequence>
<proteinExistence type="predicted"/>
<comment type="caution">
    <text evidence="1">The sequence shown here is derived from an EMBL/GenBank/DDBJ whole genome shotgun (WGS) entry which is preliminary data.</text>
</comment>
<accession>A0AAD7RAX2</accession>
<organism evidence="1 2">
    <name type="scientific">Aldrovandia affinis</name>
    <dbReference type="NCBI Taxonomy" id="143900"/>
    <lineage>
        <taxon>Eukaryota</taxon>
        <taxon>Metazoa</taxon>
        <taxon>Chordata</taxon>
        <taxon>Craniata</taxon>
        <taxon>Vertebrata</taxon>
        <taxon>Euteleostomi</taxon>
        <taxon>Actinopterygii</taxon>
        <taxon>Neopterygii</taxon>
        <taxon>Teleostei</taxon>
        <taxon>Notacanthiformes</taxon>
        <taxon>Halosauridae</taxon>
        <taxon>Aldrovandia</taxon>
    </lineage>
</organism>
<dbReference type="EMBL" id="JAINUG010000372">
    <property type="protein sequence ID" value="KAJ8373119.1"/>
    <property type="molecule type" value="Genomic_DNA"/>
</dbReference>
<protein>
    <submittedName>
        <fullName evidence="1">Uncharacterized protein</fullName>
    </submittedName>
</protein>
<name>A0AAD7RAX2_9TELE</name>
<evidence type="ECO:0000313" key="2">
    <source>
        <dbReference type="Proteomes" id="UP001221898"/>
    </source>
</evidence>